<name>A0AAE1D171_9GAST</name>
<keyword evidence="2" id="KW-1185">Reference proteome</keyword>
<dbReference type="EMBL" id="JAWDGP010005834">
    <property type="protein sequence ID" value="KAK3751232.1"/>
    <property type="molecule type" value="Genomic_DNA"/>
</dbReference>
<organism evidence="1 2">
    <name type="scientific">Elysia crispata</name>
    <name type="common">lettuce slug</name>
    <dbReference type="NCBI Taxonomy" id="231223"/>
    <lineage>
        <taxon>Eukaryota</taxon>
        <taxon>Metazoa</taxon>
        <taxon>Spiralia</taxon>
        <taxon>Lophotrochozoa</taxon>
        <taxon>Mollusca</taxon>
        <taxon>Gastropoda</taxon>
        <taxon>Heterobranchia</taxon>
        <taxon>Euthyneura</taxon>
        <taxon>Panpulmonata</taxon>
        <taxon>Sacoglossa</taxon>
        <taxon>Placobranchoidea</taxon>
        <taxon>Plakobranchidae</taxon>
        <taxon>Elysia</taxon>
    </lineage>
</organism>
<accession>A0AAE1D171</accession>
<dbReference type="Proteomes" id="UP001283361">
    <property type="component" value="Unassembled WGS sequence"/>
</dbReference>
<protein>
    <submittedName>
        <fullName evidence="1">Uncharacterized protein</fullName>
    </submittedName>
</protein>
<proteinExistence type="predicted"/>
<gene>
    <name evidence="1" type="ORF">RRG08_023989</name>
</gene>
<dbReference type="AlphaFoldDB" id="A0AAE1D171"/>
<evidence type="ECO:0000313" key="2">
    <source>
        <dbReference type="Proteomes" id="UP001283361"/>
    </source>
</evidence>
<comment type="caution">
    <text evidence="1">The sequence shown here is derived from an EMBL/GenBank/DDBJ whole genome shotgun (WGS) entry which is preliminary data.</text>
</comment>
<reference evidence="1" key="1">
    <citation type="journal article" date="2023" name="G3 (Bethesda)">
        <title>A reference genome for the long-term kleptoplast-retaining sea slug Elysia crispata morphotype clarki.</title>
        <authorList>
            <person name="Eastman K.E."/>
            <person name="Pendleton A.L."/>
            <person name="Shaikh M.A."/>
            <person name="Suttiyut T."/>
            <person name="Ogas R."/>
            <person name="Tomko P."/>
            <person name="Gavelis G."/>
            <person name="Widhalm J.R."/>
            <person name="Wisecaver J.H."/>
        </authorList>
    </citation>
    <scope>NUCLEOTIDE SEQUENCE</scope>
    <source>
        <strain evidence="1">ECLA1</strain>
    </source>
</reference>
<evidence type="ECO:0000313" key="1">
    <source>
        <dbReference type="EMBL" id="KAK3751232.1"/>
    </source>
</evidence>
<sequence length="118" mass="13133">MIIDGATKQGQRFVSSRSNRLGPKILIRSRPCPKFTSITVRPILQPLALGCESCERHARCVQEYQDMIVNQQLLNLDLASYSDIFERNSRAVTAAVTTTVSCQGVFMVTKRCPSGRSL</sequence>